<name>A0A8J3FUM3_9PSEU</name>
<keyword evidence="3" id="KW-1185">Reference proteome</keyword>
<feature type="transmembrane region" description="Helical" evidence="1">
    <location>
        <begin position="62"/>
        <end position="79"/>
    </location>
</feature>
<gene>
    <name evidence="2" type="ORF">GCM10012275_33890</name>
</gene>
<dbReference type="AlphaFoldDB" id="A0A8J3FUM3"/>
<reference evidence="2" key="1">
    <citation type="journal article" date="2014" name="Int. J. Syst. Evol. Microbiol.">
        <title>Complete genome sequence of Corynebacterium casei LMG S-19264T (=DSM 44701T), isolated from a smear-ripened cheese.</title>
        <authorList>
            <consortium name="US DOE Joint Genome Institute (JGI-PGF)"/>
            <person name="Walter F."/>
            <person name="Albersmeier A."/>
            <person name="Kalinowski J."/>
            <person name="Ruckert C."/>
        </authorList>
    </citation>
    <scope>NUCLEOTIDE SEQUENCE</scope>
    <source>
        <strain evidence="2">CGMCC 4.5737</strain>
    </source>
</reference>
<reference evidence="2" key="2">
    <citation type="submission" date="2020-09" db="EMBL/GenBank/DDBJ databases">
        <authorList>
            <person name="Sun Q."/>
            <person name="Zhou Y."/>
        </authorList>
    </citation>
    <scope>NUCLEOTIDE SEQUENCE</scope>
    <source>
        <strain evidence="2">CGMCC 4.5737</strain>
    </source>
</reference>
<accession>A0A8J3FUM3</accession>
<proteinExistence type="predicted"/>
<feature type="transmembrane region" description="Helical" evidence="1">
    <location>
        <begin position="91"/>
        <end position="112"/>
    </location>
</feature>
<evidence type="ECO:0000256" key="1">
    <source>
        <dbReference type="SAM" id="Phobius"/>
    </source>
</evidence>
<keyword evidence="1" id="KW-0812">Transmembrane</keyword>
<keyword evidence="1" id="KW-0472">Membrane</keyword>
<keyword evidence="1" id="KW-1133">Transmembrane helix</keyword>
<evidence type="ECO:0008006" key="4">
    <source>
        <dbReference type="Google" id="ProtNLM"/>
    </source>
</evidence>
<dbReference type="EMBL" id="BMMK01000015">
    <property type="protein sequence ID" value="GGM59982.1"/>
    <property type="molecule type" value="Genomic_DNA"/>
</dbReference>
<evidence type="ECO:0000313" key="3">
    <source>
        <dbReference type="Proteomes" id="UP000637578"/>
    </source>
</evidence>
<comment type="caution">
    <text evidence="2">The sequence shown here is derived from an EMBL/GenBank/DDBJ whole genome shotgun (WGS) entry which is preliminary data.</text>
</comment>
<evidence type="ECO:0000313" key="2">
    <source>
        <dbReference type="EMBL" id="GGM59982.1"/>
    </source>
</evidence>
<dbReference type="Proteomes" id="UP000637578">
    <property type="component" value="Unassembled WGS sequence"/>
</dbReference>
<organism evidence="2 3">
    <name type="scientific">Longimycelium tulufanense</name>
    <dbReference type="NCBI Taxonomy" id="907463"/>
    <lineage>
        <taxon>Bacteria</taxon>
        <taxon>Bacillati</taxon>
        <taxon>Actinomycetota</taxon>
        <taxon>Actinomycetes</taxon>
        <taxon>Pseudonocardiales</taxon>
        <taxon>Pseudonocardiaceae</taxon>
        <taxon>Longimycelium</taxon>
    </lineage>
</organism>
<feature type="transmembrane region" description="Helical" evidence="1">
    <location>
        <begin position="132"/>
        <end position="154"/>
    </location>
</feature>
<protein>
    <recommendedName>
        <fullName evidence="4">Transmembrane protein</fullName>
    </recommendedName>
</protein>
<sequence length="159" mass="17087">MQAVLVTVQTGLPFVWLGLVLGISFVEAPLKFRAPGVTRALGLGIGRIVFRALNRVEMGCAMLLWVVPAVAVLLEPVATVGPSPLVSARVMIFQVLVSVVLLAQVAWLRPALDARAQRWQAEDPPPPSRLHLWYVLLETLKVMLLVALGAVLVIGGRGA</sequence>